<dbReference type="Gene3D" id="2.60.40.10">
    <property type="entry name" value="Immunoglobulins"/>
    <property type="match status" value="2"/>
</dbReference>
<dbReference type="InterPro" id="IPR037176">
    <property type="entry name" value="Osmotin/thaumatin-like_sf"/>
</dbReference>
<evidence type="ECO:0000259" key="2">
    <source>
        <dbReference type="PROSITE" id="PS52006"/>
    </source>
</evidence>
<evidence type="ECO:0000256" key="1">
    <source>
        <dbReference type="ARBA" id="ARBA00022729"/>
    </source>
</evidence>
<evidence type="ECO:0000313" key="3">
    <source>
        <dbReference type="EMBL" id="TCP24592.1"/>
    </source>
</evidence>
<reference evidence="3 4" key="1">
    <citation type="submission" date="2019-03" db="EMBL/GenBank/DDBJ databases">
        <title>Genomic Encyclopedia of Type Strains, Phase IV (KMG-IV): sequencing the most valuable type-strain genomes for metagenomic binning, comparative biology and taxonomic classification.</title>
        <authorList>
            <person name="Goeker M."/>
        </authorList>
    </citation>
    <scope>NUCLEOTIDE SEQUENCE [LARGE SCALE GENOMIC DNA]</scope>
    <source>
        <strain evidence="3 4">DSM 14836</strain>
    </source>
</reference>
<dbReference type="InterPro" id="IPR052387">
    <property type="entry name" value="Fibrocystin"/>
</dbReference>
<name>A0A4R2NS55_9FLAO</name>
<dbReference type="CDD" id="cd00102">
    <property type="entry name" value="IPT"/>
    <property type="match status" value="2"/>
</dbReference>
<evidence type="ECO:0000313" key="4">
    <source>
        <dbReference type="Proteomes" id="UP000294564"/>
    </source>
</evidence>
<dbReference type="SMART" id="SM00429">
    <property type="entry name" value="IPT"/>
    <property type="match status" value="2"/>
</dbReference>
<dbReference type="InterPro" id="IPR032477">
    <property type="entry name" value="Glyco_hydro_64"/>
</dbReference>
<dbReference type="InterPro" id="IPR002909">
    <property type="entry name" value="IPT_dom"/>
</dbReference>
<sequence>MLLVFSVYQITAQNVDSISPSSSSLYGNTLVTINGSGFKSSSKITVQFGVTGVLSSDITVVSDSKIIVRNPAVSKEQSVNVKVLVGSVTCKNQPKFNYKLPHIKSFNPPKGSTKGNETITIHGKYFTGASYVKFGESGSTPLTVSDTLITVKSPAHAKDSVNLSVEVQGKYGVSSTKFKYQNKSVKSSYVLSLENLTGLDSNYKVYVLGFSTGSKKKLIVDSNTKQGAFTTISDKKGYITSYELGSDITSIKLSNLNPIDGARIYFFVKNTSKTYKDNSSKTSNGNLGFKYNSYGTDVNQVGNPPQSDFPQYNYIEVTYLANEGMFLDVSSVDGFFFPVSVIAEDTTGKELGRVGQTAGISGKAIADAYKPFMKNYSNSTAYNDLYYPVDKDLVALLNPGLYLENNTSSLETVFDTALNKIFTDASYNMNIWQKNNDGTEYYFKVSPIKDVVFPGTSNKHDALEFKAPTLSETLYVFNPVGFSVVSYLDATTKKRMPIKGSISNNVLTFENPLPNDVGLVEGMYISNGGCITDQTITINQINKNTENEIVSVNVNTKPKCASPKFQYKFSKASTNYYYSSGHMTFAGLGLFADGSYRYSDKNVQTIVNGLENQISTALNRGVALVKSTDTTSNGRTTTSWGKETDWYPANQPQNLFSYFMHTAKVGSQNIFALPKNAIKSAQGDYMAQAYGFAYDEDPIEIQQTKQPPVPAEFSGAFPTGTTQLKLELGPWKTKKKK</sequence>
<dbReference type="InterPro" id="IPR014756">
    <property type="entry name" value="Ig_E-set"/>
</dbReference>
<comment type="caution">
    <text evidence="3">The sequence shown here is derived from an EMBL/GenBank/DDBJ whole genome shotgun (WGS) entry which is preliminary data.</text>
</comment>
<organism evidence="3 4">
    <name type="scientific">Tenacibaculum skagerrakense</name>
    <dbReference type="NCBI Taxonomy" id="186571"/>
    <lineage>
        <taxon>Bacteria</taxon>
        <taxon>Pseudomonadati</taxon>
        <taxon>Bacteroidota</taxon>
        <taxon>Flavobacteriia</taxon>
        <taxon>Flavobacteriales</taxon>
        <taxon>Flavobacteriaceae</taxon>
        <taxon>Tenacibaculum</taxon>
    </lineage>
</organism>
<accession>A0A4R2NS55</accession>
<dbReference type="SUPFAM" id="SSF49870">
    <property type="entry name" value="Osmotin, thaumatin-like protein"/>
    <property type="match status" value="1"/>
</dbReference>
<keyword evidence="1" id="KW-0732">Signal</keyword>
<proteinExistence type="predicted"/>
<dbReference type="SUPFAM" id="SSF81296">
    <property type="entry name" value="E set domains"/>
    <property type="match status" value="2"/>
</dbReference>
<feature type="domain" description="GH64" evidence="2">
    <location>
        <begin position="186"/>
        <end position="529"/>
    </location>
</feature>
<protein>
    <submittedName>
        <fullName evidence="3">IPT/TIG domain-containing protein</fullName>
    </submittedName>
</protein>
<dbReference type="Gene3D" id="2.60.110.10">
    <property type="entry name" value="Thaumatin"/>
    <property type="match status" value="1"/>
</dbReference>
<dbReference type="Pfam" id="PF01833">
    <property type="entry name" value="TIG"/>
    <property type="match status" value="2"/>
</dbReference>
<dbReference type="AlphaFoldDB" id="A0A4R2NS55"/>
<dbReference type="PANTHER" id="PTHR46769">
    <property type="entry name" value="POLYCYSTIC KIDNEY AND HEPATIC DISEASE 1 (AUTOSOMAL RECESSIVE)-LIKE 1"/>
    <property type="match status" value="1"/>
</dbReference>
<keyword evidence="4" id="KW-1185">Reference proteome</keyword>
<dbReference type="PANTHER" id="PTHR46769:SF2">
    <property type="entry name" value="FIBROCYSTIN-L ISOFORM 2 PRECURSOR-RELATED"/>
    <property type="match status" value="1"/>
</dbReference>
<dbReference type="PROSITE" id="PS52006">
    <property type="entry name" value="GH64"/>
    <property type="match status" value="1"/>
</dbReference>
<dbReference type="EMBL" id="SLXM01000005">
    <property type="protein sequence ID" value="TCP24592.1"/>
    <property type="molecule type" value="Genomic_DNA"/>
</dbReference>
<dbReference type="Proteomes" id="UP000294564">
    <property type="component" value="Unassembled WGS sequence"/>
</dbReference>
<gene>
    <name evidence="3" type="ORF">EV195_10523</name>
</gene>
<dbReference type="InterPro" id="IPR013783">
    <property type="entry name" value="Ig-like_fold"/>
</dbReference>